<keyword evidence="4" id="KW-1185">Reference proteome</keyword>
<organism evidence="3 4">
    <name type="scientific">Kineosporia mesophila</name>
    <dbReference type="NCBI Taxonomy" id="566012"/>
    <lineage>
        <taxon>Bacteria</taxon>
        <taxon>Bacillati</taxon>
        <taxon>Actinomycetota</taxon>
        <taxon>Actinomycetes</taxon>
        <taxon>Kineosporiales</taxon>
        <taxon>Kineosporiaceae</taxon>
        <taxon>Kineosporia</taxon>
    </lineage>
</organism>
<dbReference type="Pfam" id="PF01243">
    <property type="entry name" value="PNPOx_N"/>
    <property type="match status" value="1"/>
</dbReference>
<dbReference type="EMBL" id="BAAAZO010000003">
    <property type="protein sequence ID" value="GAA3604610.1"/>
    <property type="molecule type" value="Genomic_DNA"/>
</dbReference>
<protein>
    <recommendedName>
        <fullName evidence="2">Pyridoxamine 5'-phosphate oxidase N-terminal domain-containing protein</fullName>
    </recommendedName>
</protein>
<reference evidence="4" key="1">
    <citation type="journal article" date="2019" name="Int. J. Syst. Evol. Microbiol.">
        <title>The Global Catalogue of Microorganisms (GCM) 10K type strain sequencing project: providing services to taxonomists for standard genome sequencing and annotation.</title>
        <authorList>
            <consortium name="The Broad Institute Genomics Platform"/>
            <consortium name="The Broad Institute Genome Sequencing Center for Infectious Disease"/>
            <person name="Wu L."/>
            <person name="Ma J."/>
        </authorList>
    </citation>
    <scope>NUCLEOTIDE SEQUENCE [LARGE SCALE GENOMIC DNA]</scope>
    <source>
        <strain evidence="4">JCM 16902</strain>
    </source>
</reference>
<evidence type="ECO:0000313" key="3">
    <source>
        <dbReference type="EMBL" id="GAA3604610.1"/>
    </source>
</evidence>
<dbReference type="InterPro" id="IPR012349">
    <property type="entry name" value="Split_barrel_FMN-bd"/>
</dbReference>
<feature type="domain" description="Pyridoxamine 5'-phosphate oxidase N-terminal" evidence="2">
    <location>
        <begin position="74"/>
        <end position="181"/>
    </location>
</feature>
<dbReference type="Proteomes" id="UP001501074">
    <property type="component" value="Unassembled WGS sequence"/>
</dbReference>
<dbReference type="InterPro" id="IPR052019">
    <property type="entry name" value="F420H2_bilvrd_red/Heme_oxyg"/>
</dbReference>
<evidence type="ECO:0000313" key="4">
    <source>
        <dbReference type="Proteomes" id="UP001501074"/>
    </source>
</evidence>
<keyword evidence="1" id="KW-0560">Oxidoreductase</keyword>
<dbReference type="PANTHER" id="PTHR35176">
    <property type="entry name" value="HEME OXYGENASE HI_0854-RELATED"/>
    <property type="match status" value="1"/>
</dbReference>
<accession>A0ABP6ZH92</accession>
<dbReference type="InterPro" id="IPR011576">
    <property type="entry name" value="Pyridox_Oxase_N"/>
</dbReference>
<sequence length="193" mass="20932">MEPLPAEPWAVESLPAEPWAVESLPAEPWAVESLPAEPWAVESLPAEPWAAESLSAEPLSAEPLAADSLLGGRLQHEQGAWLCTLRPDGSPHVTPVWFVHLEGCWWIGSRATNVKVRNVQADPRVVLTLESIDEPVVAEGRAQVAQADEFPEAVVEAFQIKYGWNPATVDGSEAPRVLLRVVTGRWLMAVAPG</sequence>
<dbReference type="PANTHER" id="PTHR35176:SF4">
    <property type="entry name" value="PYRIDOXAMINE 5'-PHOSPHATE OXIDASE-RELATED FMN-BINDING"/>
    <property type="match status" value="1"/>
</dbReference>
<dbReference type="SUPFAM" id="SSF50475">
    <property type="entry name" value="FMN-binding split barrel"/>
    <property type="match status" value="1"/>
</dbReference>
<dbReference type="Gene3D" id="2.30.110.10">
    <property type="entry name" value="Electron Transport, Fmn-binding Protein, Chain A"/>
    <property type="match status" value="1"/>
</dbReference>
<name>A0ABP6ZH92_9ACTN</name>
<evidence type="ECO:0000259" key="2">
    <source>
        <dbReference type="Pfam" id="PF01243"/>
    </source>
</evidence>
<proteinExistence type="predicted"/>
<gene>
    <name evidence="3" type="ORF">GCM10022223_20350</name>
</gene>
<evidence type="ECO:0000256" key="1">
    <source>
        <dbReference type="ARBA" id="ARBA00023002"/>
    </source>
</evidence>
<comment type="caution">
    <text evidence="3">The sequence shown here is derived from an EMBL/GenBank/DDBJ whole genome shotgun (WGS) entry which is preliminary data.</text>
</comment>